<dbReference type="Proteomes" id="UP000248887">
    <property type="component" value="Unassembled WGS sequence"/>
</dbReference>
<dbReference type="GO" id="GO:0005886">
    <property type="term" value="C:plasma membrane"/>
    <property type="evidence" value="ECO:0007669"/>
    <property type="project" value="TreeGrafter"/>
</dbReference>
<comment type="subcellular location">
    <subcellularLocation>
        <location evidence="1">Membrane</location>
        <topology evidence="1">Multi-pass membrane protein</topology>
    </subcellularLocation>
</comment>
<dbReference type="NCBIfam" id="NF008032">
    <property type="entry name" value="PRK10764.1"/>
    <property type="match status" value="1"/>
</dbReference>
<keyword evidence="2 5" id="KW-0812">Transmembrane</keyword>
<gene>
    <name evidence="6" type="ORF">DI549_08190</name>
</gene>
<dbReference type="InterPro" id="IPR004695">
    <property type="entry name" value="SLAC1/Mae1/Ssu1/TehA"/>
</dbReference>
<feature type="transmembrane region" description="Helical" evidence="5">
    <location>
        <begin position="72"/>
        <end position="92"/>
    </location>
</feature>
<dbReference type="Gene3D" id="1.50.10.150">
    <property type="entry name" value="Voltage-dependent anion channel"/>
    <property type="match status" value="1"/>
</dbReference>
<dbReference type="EMBL" id="QFQD01000019">
    <property type="protein sequence ID" value="PZQ83459.1"/>
    <property type="molecule type" value="Genomic_DNA"/>
</dbReference>
<evidence type="ECO:0000256" key="2">
    <source>
        <dbReference type="ARBA" id="ARBA00022692"/>
    </source>
</evidence>
<evidence type="ECO:0000313" key="7">
    <source>
        <dbReference type="Proteomes" id="UP000248887"/>
    </source>
</evidence>
<feature type="transmembrane region" description="Helical" evidence="5">
    <location>
        <begin position="98"/>
        <end position="117"/>
    </location>
</feature>
<feature type="transmembrane region" description="Helical" evidence="5">
    <location>
        <begin position="221"/>
        <end position="241"/>
    </location>
</feature>
<feature type="transmembrane region" description="Helical" evidence="5">
    <location>
        <begin position="163"/>
        <end position="184"/>
    </location>
</feature>
<evidence type="ECO:0000313" key="6">
    <source>
        <dbReference type="EMBL" id="PZQ83459.1"/>
    </source>
</evidence>
<dbReference type="InterPro" id="IPR052951">
    <property type="entry name" value="Tellurite_res_ion_channel"/>
</dbReference>
<evidence type="ECO:0000256" key="4">
    <source>
        <dbReference type="ARBA" id="ARBA00023136"/>
    </source>
</evidence>
<sequence>MPIVPASFFGLVLGLVGLGNSWRAAHAVWGLPSAVGEGLMLAGGIVWAILVVLFAAKWLLARDLAQDEAAHPVQCCFIGLAGVATMLVAMALEPYARVVALAVFAAGATFTLAFAVWRTGDLWQGGGRDPAHTTPVLYLPTVAGSFVTATACGALGFAEWGRFAFGAGLLSWLAIESVLVHRILTAPQMPPALRPTLGIQLAPPTVGAVAYLSVTSGPPDLVAYALVGYGLLQILLMARLARWIFADGVKASAWSFTFGLTAFTTALVKMAGRGDTGPALVLAPAALAIVSALMAALILWTIRLFIAGRLLPAVPAPPAALAKGS</sequence>
<feature type="transmembrane region" description="Helical" evidence="5">
    <location>
        <begin position="137"/>
        <end position="157"/>
    </location>
</feature>
<evidence type="ECO:0000256" key="3">
    <source>
        <dbReference type="ARBA" id="ARBA00022989"/>
    </source>
</evidence>
<comment type="caution">
    <text evidence="6">The sequence shown here is derived from an EMBL/GenBank/DDBJ whole genome shotgun (WGS) entry which is preliminary data.</text>
</comment>
<feature type="transmembrane region" description="Helical" evidence="5">
    <location>
        <begin position="253"/>
        <end position="272"/>
    </location>
</feature>
<reference evidence="6 7" key="1">
    <citation type="submission" date="2017-08" db="EMBL/GenBank/DDBJ databases">
        <title>Infants hospitalized years apart are colonized by the same room-sourced microbial strains.</title>
        <authorList>
            <person name="Brooks B."/>
            <person name="Olm M.R."/>
            <person name="Firek B.A."/>
            <person name="Baker R."/>
            <person name="Thomas B.C."/>
            <person name="Morowitz M.J."/>
            <person name="Banfield J.F."/>
        </authorList>
    </citation>
    <scope>NUCLEOTIDE SEQUENCE [LARGE SCALE GENOMIC DNA]</scope>
    <source>
        <strain evidence="6">S2_005_001_R2_27</strain>
    </source>
</reference>
<dbReference type="InterPro" id="IPR038665">
    <property type="entry name" value="Voltage-dep_anion_channel_sf"/>
</dbReference>
<dbReference type="PANTHER" id="PTHR37955:SF1">
    <property type="entry name" value="DEP DOMAIN-CONTAINING PROTEIN"/>
    <property type="match status" value="1"/>
</dbReference>
<dbReference type="GO" id="GO:0046583">
    <property type="term" value="F:monoatomic cation efflux transmembrane transporter activity"/>
    <property type="evidence" value="ECO:0007669"/>
    <property type="project" value="TreeGrafter"/>
</dbReference>
<evidence type="ECO:0000256" key="5">
    <source>
        <dbReference type="SAM" id="Phobius"/>
    </source>
</evidence>
<feature type="transmembrane region" description="Helical" evidence="5">
    <location>
        <begin position="278"/>
        <end position="302"/>
    </location>
</feature>
<dbReference type="PANTHER" id="PTHR37955">
    <property type="entry name" value="TELLURITE RESISTANCE PROTEIN TEHA"/>
    <property type="match status" value="1"/>
</dbReference>
<proteinExistence type="predicted"/>
<dbReference type="Pfam" id="PF03595">
    <property type="entry name" value="SLAC1"/>
    <property type="match status" value="1"/>
</dbReference>
<evidence type="ECO:0000256" key="1">
    <source>
        <dbReference type="ARBA" id="ARBA00004141"/>
    </source>
</evidence>
<accession>A0A2W5R418</accession>
<name>A0A2W5R418_ANCNO</name>
<keyword evidence="4 5" id="KW-0472">Membrane</keyword>
<keyword evidence="3 5" id="KW-1133">Transmembrane helix</keyword>
<feature type="transmembrane region" description="Helical" evidence="5">
    <location>
        <begin position="39"/>
        <end position="60"/>
    </location>
</feature>
<organism evidence="6 7">
    <name type="scientific">Ancylobacter novellus</name>
    <name type="common">Thiobacillus novellus</name>
    <dbReference type="NCBI Taxonomy" id="921"/>
    <lineage>
        <taxon>Bacteria</taxon>
        <taxon>Pseudomonadati</taxon>
        <taxon>Pseudomonadota</taxon>
        <taxon>Alphaproteobacteria</taxon>
        <taxon>Hyphomicrobiales</taxon>
        <taxon>Xanthobacteraceae</taxon>
        <taxon>Ancylobacter</taxon>
    </lineage>
</organism>
<dbReference type="AlphaFoldDB" id="A0A2W5R418"/>
<protein>
    <submittedName>
        <fullName evidence="6">Dicarboxylate transporter/tellurite-resistance protein TehA</fullName>
    </submittedName>
</protein>